<sequence length="316" mass="35870">MEIEKQLKILNKPPVKTIMTKTGDVFDCIDVYKQPSFDHPLLKDHKIQMKPSYFNREENISKIDASVRKASSIKINELHKEIVCPAGTVPIRRTTKPELIFSNLLKRSKQNQTDGYPHSHMYHHYVTVETPYNEKNEYYGAKVSFGIHKPSVTSNQFSTSQMWIQNGPRDQTNSIETGWAVFPELFGDDATRTFGYWTADGYKNTGCFNMLCPGFVQVHTRIPFGTSLNNPVPGTGDGVFFWVFRSHNWWYYMGNDDSTPIGYWPQELFTHLPYGALVKFGGIAGARLNAPSPPMGNGNLPTDAYVMGFYAIFADP</sequence>
<dbReference type="PANTHER" id="PTHR31589">
    <property type="entry name" value="PROTEIN, PUTATIVE (DUF239)-RELATED-RELATED"/>
    <property type="match status" value="1"/>
</dbReference>
<dbReference type="Pfam" id="PF14365">
    <property type="entry name" value="Neprosin_AP"/>
    <property type="match status" value="1"/>
</dbReference>
<reference evidence="2" key="1">
    <citation type="submission" date="2022-04" db="EMBL/GenBank/DDBJ databases">
        <title>A functionally conserved STORR gene fusion in Papaver species that diverged 16.8 million years ago.</title>
        <authorList>
            <person name="Catania T."/>
        </authorList>
    </citation>
    <scope>NUCLEOTIDE SEQUENCE</scope>
    <source>
        <strain evidence="2">S-188037</strain>
    </source>
</reference>
<accession>A0AAD4S0G5</accession>
<evidence type="ECO:0000259" key="1">
    <source>
        <dbReference type="PROSITE" id="PS52045"/>
    </source>
</evidence>
<dbReference type="PROSITE" id="PS52045">
    <property type="entry name" value="NEPROSIN_PEP_CD"/>
    <property type="match status" value="1"/>
</dbReference>
<dbReference type="PANTHER" id="PTHR31589:SF246">
    <property type="entry name" value="CARBOXYL-TERMINAL PEPTIDASE"/>
    <property type="match status" value="1"/>
</dbReference>
<dbReference type="Proteomes" id="UP001202328">
    <property type="component" value="Unassembled WGS sequence"/>
</dbReference>
<gene>
    <name evidence="2" type="ORF">MKW98_026866</name>
</gene>
<comment type="caution">
    <text evidence="2">The sequence shown here is derived from an EMBL/GenBank/DDBJ whole genome shotgun (WGS) entry which is preliminary data.</text>
</comment>
<name>A0AAD4S0G5_9MAGN</name>
<keyword evidence="3" id="KW-1185">Reference proteome</keyword>
<dbReference type="EMBL" id="JAJJMB010016078">
    <property type="protein sequence ID" value="KAI3849952.1"/>
    <property type="molecule type" value="Genomic_DNA"/>
</dbReference>
<dbReference type="AlphaFoldDB" id="A0AAD4S0G5"/>
<evidence type="ECO:0000313" key="2">
    <source>
        <dbReference type="EMBL" id="KAI3849952.1"/>
    </source>
</evidence>
<dbReference type="InterPro" id="IPR004314">
    <property type="entry name" value="Neprosin"/>
</dbReference>
<evidence type="ECO:0000313" key="3">
    <source>
        <dbReference type="Proteomes" id="UP001202328"/>
    </source>
</evidence>
<dbReference type="Gene3D" id="3.90.1320.10">
    <property type="entry name" value="Outer-capsid protein sigma 3, large lobe"/>
    <property type="match status" value="1"/>
</dbReference>
<dbReference type="InterPro" id="IPR025521">
    <property type="entry name" value="Neprosin_propep"/>
</dbReference>
<organism evidence="2 3">
    <name type="scientific">Papaver atlanticum</name>
    <dbReference type="NCBI Taxonomy" id="357466"/>
    <lineage>
        <taxon>Eukaryota</taxon>
        <taxon>Viridiplantae</taxon>
        <taxon>Streptophyta</taxon>
        <taxon>Embryophyta</taxon>
        <taxon>Tracheophyta</taxon>
        <taxon>Spermatophyta</taxon>
        <taxon>Magnoliopsida</taxon>
        <taxon>Ranunculales</taxon>
        <taxon>Papaveraceae</taxon>
        <taxon>Papaveroideae</taxon>
        <taxon>Papaver</taxon>
    </lineage>
</organism>
<dbReference type="InterPro" id="IPR053168">
    <property type="entry name" value="Glutamic_endopeptidase"/>
</dbReference>
<proteinExistence type="predicted"/>
<feature type="domain" description="Neprosin PEP catalytic" evidence="1">
    <location>
        <begin position="118"/>
        <end position="316"/>
    </location>
</feature>
<protein>
    <recommendedName>
        <fullName evidence="1">Neprosin PEP catalytic domain-containing protein</fullName>
    </recommendedName>
</protein>
<dbReference type="Pfam" id="PF03080">
    <property type="entry name" value="Neprosin"/>
    <property type="match status" value="1"/>
</dbReference>